<dbReference type="PANTHER" id="PTHR16675">
    <property type="entry name" value="MHC CLASS I-RELATED"/>
    <property type="match status" value="1"/>
</dbReference>
<dbReference type="InterPro" id="IPR003597">
    <property type="entry name" value="Ig_C1-set"/>
</dbReference>
<dbReference type="InterPro" id="IPR037055">
    <property type="entry name" value="MHC_I-like_Ag-recog_sf"/>
</dbReference>
<evidence type="ECO:0000256" key="4">
    <source>
        <dbReference type="ARBA" id="ARBA00022729"/>
    </source>
</evidence>
<dbReference type="AlphaFoldDB" id="A0A3Q0FUT4"/>
<dbReference type="InterPro" id="IPR003599">
    <property type="entry name" value="Ig_sub"/>
</dbReference>
<feature type="compositionally biased region" description="Basic and acidic residues" evidence="11">
    <location>
        <begin position="486"/>
        <end position="498"/>
    </location>
</feature>
<name>A0A3Q0FUT4_ALLSI</name>
<keyword evidence="9" id="KW-0325">Glycoprotein</keyword>
<dbReference type="Pfam" id="PF07654">
    <property type="entry name" value="C1-set"/>
    <property type="match status" value="1"/>
</dbReference>
<dbReference type="SMART" id="SM00409">
    <property type="entry name" value="IG"/>
    <property type="match status" value="2"/>
</dbReference>
<dbReference type="CDD" id="cd00098">
    <property type="entry name" value="IgC1"/>
    <property type="match status" value="1"/>
</dbReference>
<dbReference type="Pfam" id="PF07686">
    <property type="entry name" value="V-set"/>
    <property type="match status" value="1"/>
</dbReference>
<keyword evidence="4" id="KW-0732">Signal</keyword>
<dbReference type="Gene3D" id="3.30.500.10">
    <property type="entry name" value="MHC class I-like antigen recognition-like"/>
    <property type="match status" value="1"/>
</dbReference>
<dbReference type="GO" id="GO:0005615">
    <property type="term" value="C:extracellular space"/>
    <property type="evidence" value="ECO:0007669"/>
    <property type="project" value="TreeGrafter"/>
</dbReference>
<dbReference type="InterPro" id="IPR011162">
    <property type="entry name" value="MHC_I/II-like_Ag-recog"/>
</dbReference>
<sequence length="685" mass="74883">SQGLGLDPARTALSPPAPCSDPAASSRRCCGLLHLLLHGSTHNVCAQWLETTHKAAAKVVPGSWLLHLLLFIPGINAGSHSYQHFYMAVSDPSSDVFTFTAVGYVDDQQVLHYDSETQRQEPRGDWVQGAVGPDFWEGESRTLRAWQRGFKRNLRTLRYYYNQTKGSHTLQFTYGCELREDNSTGGHMQLGYDGADFISYDLATRTWVAAPAQAQRTQCKWNEDKPVLQDTRSYLEETCIAWLRQYLRHGEAALQSRRPVAQVSDRPSSRDGRTTLSCRVRGFYPRDAAGYDPGMTVGVVIGVIVLVIAVTGAAGYFCRKVKPLGTLPGCRRKQNRHGLGSMGLGALIVLLLPSLFIRRASSQLRVVTDPSSQALLGTEARLRCHFDVGGPVALRSLWVTWYLWDEKIAQYDEGGSRAQPGASLVEKQLEKGDASLELVKVTVGHEGQYTCIVGYGAQQQQGSTSLRVLGEGRRGAPRASPGGRGRRQDGKGWERSEPSDISPNPDGTFTVTSVWRVPSRSLTGPELRVRVSVEHGPGDPPVERELRLGDAGLLRPPALSDISQPESVPVGSRVTLSCCISEHFPAELRVAWLRKGKGEAPAVPLADSDDYRIQPGTAVQAPDGKSFQQETRLIFTPSVQRDQGAQYICRVQHVALEQAMEKRSTGLQVTGGGTSGGRSSNDSKG</sequence>
<dbReference type="InterPro" id="IPR013783">
    <property type="entry name" value="Ig-like_fold"/>
</dbReference>
<evidence type="ECO:0000256" key="9">
    <source>
        <dbReference type="ARBA" id="ARBA00023180"/>
    </source>
</evidence>
<keyword evidence="3 12" id="KW-0812">Transmembrane</keyword>
<dbReference type="Gene3D" id="2.60.40.10">
    <property type="entry name" value="Immunoglobulins"/>
    <property type="match status" value="2"/>
</dbReference>
<keyword evidence="14" id="KW-1185">Reference proteome</keyword>
<evidence type="ECO:0000256" key="6">
    <source>
        <dbReference type="ARBA" id="ARBA00022989"/>
    </source>
</evidence>
<dbReference type="InterPro" id="IPR001039">
    <property type="entry name" value="MHC_I_a_a1/a2"/>
</dbReference>
<dbReference type="InterPro" id="IPR050208">
    <property type="entry name" value="MHC_class-I_related"/>
</dbReference>
<dbReference type="KEGG" id="asn:102379248"/>
<comment type="subcellular location">
    <subcellularLocation>
        <location evidence="1">Membrane</location>
        <topology evidence="1">Single-pass type I membrane protein</topology>
    </subcellularLocation>
</comment>
<accession>A0A3Q0FUT4</accession>
<evidence type="ECO:0000256" key="3">
    <source>
        <dbReference type="ARBA" id="ARBA00022692"/>
    </source>
</evidence>
<keyword evidence="6 12" id="KW-1133">Transmembrane helix</keyword>
<dbReference type="SMART" id="SM00407">
    <property type="entry name" value="IGc1"/>
    <property type="match status" value="1"/>
</dbReference>
<keyword evidence="2" id="KW-0490">MHC I</keyword>
<dbReference type="InParanoid" id="A0A3Q0FUT4"/>
<feature type="non-terminal residue" evidence="15">
    <location>
        <position position="1"/>
    </location>
</feature>
<dbReference type="SUPFAM" id="SSF48726">
    <property type="entry name" value="Immunoglobulin"/>
    <property type="match status" value="2"/>
</dbReference>
<feature type="transmembrane region" description="Helical" evidence="12">
    <location>
        <begin position="339"/>
        <end position="357"/>
    </location>
</feature>
<dbReference type="InterPro" id="IPR036179">
    <property type="entry name" value="Ig-like_dom_sf"/>
</dbReference>
<feature type="compositionally biased region" description="Polar residues" evidence="11">
    <location>
        <begin position="499"/>
        <end position="511"/>
    </location>
</feature>
<evidence type="ECO:0000256" key="1">
    <source>
        <dbReference type="ARBA" id="ARBA00004479"/>
    </source>
</evidence>
<feature type="domain" description="Ig-like" evidence="13">
    <location>
        <begin position="557"/>
        <end position="668"/>
    </location>
</feature>
<dbReference type="SUPFAM" id="SSF54452">
    <property type="entry name" value="MHC antigen-recognition domain"/>
    <property type="match status" value="1"/>
</dbReference>
<dbReference type="InterPro" id="IPR011161">
    <property type="entry name" value="MHC_I-like_Ag-recog"/>
</dbReference>
<keyword evidence="8" id="KW-1015">Disulfide bond</keyword>
<comment type="similarity">
    <text evidence="10">Belongs to the MHC class I family.</text>
</comment>
<dbReference type="GeneID" id="102379248"/>
<evidence type="ECO:0000256" key="5">
    <source>
        <dbReference type="ARBA" id="ARBA00022859"/>
    </source>
</evidence>
<evidence type="ECO:0000256" key="12">
    <source>
        <dbReference type="SAM" id="Phobius"/>
    </source>
</evidence>
<dbReference type="GO" id="GO:0006955">
    <property type="term" value="P:immune response"/>
    <property type="evidence" value="ECO:0007669"/>
    <property type="project" value="TreeGrafter"/>
</dbReference>
<protein>
    <submittedName>
        <fullName evidence="15">Uncharacterized protein LOC102379248</fullName>
    </submittedName>
</protein>
<evidence type="ECO:0000313" key="14">
    <source>
        <dbReference type="Proteomes" id="UP000189705"/>
    </source>
</evidence>
<dbReference type="PROSITE" id="PS00290">
    <property type="entry name" value="IG_MHC"/>
    <property type="match status" value="1"/>
</dbReference>
<dbReference type="Proteomes" id="UP000189705">
    <property type="component" value="Unplaced"/>
</dbReference>
<dbReference type="InterPro" id="IPR013106">
    <property type="entry name" value="Ig_V-set"/>
</dbReference>
<dbReference type="InterPro" id="IPR003006">
    <property type="entry name" value="Ig/MHC_CS"/>
</dbReference>
<feature type="transmembrane region" description="Helical" evidence="12">
    <location>
        <begin position="295"/>
        <end position="318"/>
    </location>
</feature>
<evidence type="ECO:0000256" key="11">
    <source>
        <dbReference type="SAM" id="MobiDB-lite"/>
    </source>
</evidence>
<evidence type="ECO:0000256" key="7">
    <source>
        <dbReference type="ARBA" id="ARBA00023136"/>
    </source>
</evidence>
<dbReference type="GO" id="GO:0009897">
    <property type="term" value="C:external side of plasma membrane"/>
    <property type="evidence" value="ECO:0007669"/>
    <property type="project" value="TreeGrafter"/>
</dbReference>
<dbReference type="InterPro" id="IPR007110">
    <property type="entry name" value="Ig-like_dom"/>
</dbReference>
<feature type="region of interest" description="Disordered" evidence="11">
    <location>
        <begin position="662"/>
        <end position="685"/>
    </location>
</feature>
<dbReference type="RefSeq" id="XP_025049910.1">
    <property type="nucleotide sequence ID" value="XM_025194125.1"/>
</dbReference>
<evidence type="ECO:0000256" key="2">
    <source>
        <dbReference type="ARBA" id="ARBA00022451"/>
    </source>
</evidence>
<dbReference type="GO" id="GO:0002474">
    <property type="term" value="P:antigen processing and presentation of peptide antigen via MHC class I"/>
    <property type="evidence" value="ECO:0007669"/>
    <property type="project" value="UniProtKB-KW"/>
</dbReference>
<gene>
    <name evidence="15" type="primary">LOC102379248</name>
</gene>
<evidence type="ECO:0000259" key="13">
    <source>
        <dbReference type="PROSITE" id="PS50835"/>
    </source>
</evidence>
<feature type="region of interest" description="Disordered" evidence="11">
    <location>
        <begin position="463"/>
        <end position="511"/>
    </location>
</feature>
<proteinExistence type="inferred from homology"/>
<dbReference type="PRINTS" id="PR01638">
    <property type="entry name" value="MHCCLASSI"/>
</dbReference>
<dbReference type="GO" id="GO:0042612">
    <property type="term" value="C:MHC class I protein complex"/>
    <property type="evidence" value="ECO:0007669"/>
    <property type="project" value="UniProtKB-KW"/>
</dbReference>
<dbReference type="PANTHER" id="PTHR16675:SF242">
    <property type="entry name" value="MAJOR HISTOCOMPATIBILITY COMPLEX CLASS I-RELATED GENE PROTEIN"/>
    <property type="match status" value="1"/>
</dbReference>
<feature type="domain" description="Ig-like" evidence="13">
    <location>
        <begin position="353"/>
        <end position="467"/>
    </location>
</feature>
<dbReference type="FunFam" id="3.30.500.10:FF:000001">
    <property type="entry name" value="H-2 class I histocompatibility antigen, alpha chain"/>
    <property type="match status" value="1"/>
</dbReference>
<dbReference type="Pfam" id="PF00129">
    <property type="entry name" value="MHC_I"/>
    <property type="match status" value="1"/>
</dbReference>
<evidence type="ECO:0000313" key="15">
    <source>
        <dbReference type="RefSeq" id="XP_025049910.1"/>
    </source>
</evidence>
<dbReference type="PROSITE" id="PS50835">
    <property type="entry name" value="IG_LIKE"/>
    <property type="match status" value="2"/>
</dbReference>
<evidence type="ECO:0000256" key="10">
    <source>
        <dbReference type="RuleBase" id="RU004439"/>
    </source>
</evidence>
<keyword evidence="5" id="KW-0391">Immunity</keyword>
<reference evidence="15" key="1">
    <citation type="submission" date="2025-08" db="UniProtKB">
        <authorList>
            <consortium name="RefSeq"/>
        </authorList>
    </citation>
    <scope>IDENTIFICATION</scope>
</reference>
<keyword evidence="7 12" id="KW-0472">Membrane</keyword>
<organism evidence="14 15">
    <name type="scientific">Alligator sinensis</name>
    <name type="common">Chinese alligator</name>
    <dbReference type="NCBI Taxonomy" id="38654"/>
    <lineage>
        <taxon>Eukaryota</taxon>
        <taxon>Metazoa</taxon>
        <taxon>Chordata</taxon>
        <taxon>Craniata</taxon>
        <taxon>Vertebrata</taxon>
        <taxon>Euteleostomi</taxon>
        <taxon>Archelosauria</taxon>
        <taxon>Archosauria</taxon>
        <taxon>Crocodylia</taxon>
        <taxon>Alligatoridae</taxon>
        <taxon>Alligatorinae</taxon>
        <taxon>Alligator</taxon>
    </lineage>
</organism>
<evidence type="ECO:0000256" key="8">
    <source>
        <dbReference type="ARBA" id="ARBA00023157"/>
    </source>
</evidence>